<organism evidence="2 3">
    <name type="scientific">Alteriqipengyuania lutimaris</name>
    <dbReference type="NCBI Taxonomy" id="1538146"/>
    <lineage>
        <taxon>Bacteria</taxon>
        <taxon>Pseudomonadati</taxon>
        <taxon>Pseudomonadota</taxon>
        <taxon>Alphaproteobacteria</taxon>
        <taxon>Sphingomonadales</taxon>
        <taxon>Erythrobacteraceae</taxon>
        <taxon>Alteriqipengyuania</taxon>
    </lineage>
</organism>
<dbReference type="EMBL" id="QRBB01000001">
    <property type="protein sequence ID" value="RDS77171.1"/>
    <property type="molecule type" value="Genomic_DNA"/>
</dbReference>
<evidence type="ECO:0000313" key="2">
    <source>
        <dbReference type="EMBL" id="RDS77171.1"/>
    </source>
</evidence>
<dbReference type="Proteomes" id="UP000254101">
    <property type="component" value="Unassembled WGS sequence"/>
</dbReference>
<dbReference type="InterPro" id="IPR027417">
    <property type="entry name" value="P-loop_NTPase"/>
</dbReference>
<dbReference type="SUPFAM" id="SSF52540">
    <property type="entry name" value="P-loop containing nucleoside triphosphate hydrolases"/>
    <property type="match status" value="1"/>
</dbReference>
<accession>A0A395LK44</accession>
<dbReference type="GO" id="GO:0008476">
    <property type="term" value="F:protein-tyrosine sulfotransferase activity"/>
    <property type="evidence" value="ECO:0007669"/>
    <property type="project" value="InterPro"/>
</dbReference>
<name>A0A395LK44_9SPHN</name>
<dbReference type="Gene3D" id="1.25.40.10">
    <property type="entry name" value="Tetratricopeptide repeat domain"/>
    <property type="match status" value="1"/>
</dbReference>
<protein>
    <submittedName>
        <fullName evidence="2">Sulfotransferase family protein</fullName>
    </submittedName>
</protein>
<sequence>MGESSISPAKRSLLQAREDVLVGRFRAAHVAAQQHLQTHPGNPAAVLVLAQIALEHENFAGADQLARLIRASGHREAWLDLIDARLALSRQDGATAREAITRAAVAGTRDPHLAAQIGVVLARTGLHAEAVRFSGQAVEGEPRNPGYRYNHAIELQFNGDLDAARAEFEALVELAPDHAQGWLALVGLSDDPPVAWREALAALFARSDETEMRLVCGHALARWHEAHVEWETSFEWLERAKDRKAREVAHDRAEAEGLFSAAAAGAEGAFPAIAKRPVARPIFIVGLPRSGTTLIERIVAAHPQVRSLGELSEFGIALKRHLDTPGRHVLDEALLKAASDTDDLAPVGREYLRIVAGLAGDAAVFTDKMPFNIFYAPAILRALPEARIVCLRRSPFDVLFANFRQLFATGFSYYSYAYDFVDTAHFVARFESLCDRFAATLPADRFMVQRYEDLVIDQEAQTRKLIAFCGLEWDDACLSPQSNRQAVATASAVQVRAPVHSGSIDRWKRYGAAADRAVEELAQFGIAPSSG</sequence>
<dbReference type="InterPro" id="IPR026634">
    <property type="entry name" value="TPST-like"/>
</dbReference>
<dbReference type="SUPFAM" id="SSF48452">
    <property type="entry name" value="TPR-like"/>
    <property type="match status" value="1"/>
</dbReference>
<proteinExistence type="predicted"/>
<dbReference type="PANTHER" id="PTHR12788">
    <property type="entry name" value="PROTEIN-TYROSINE SULFOTRANSFERASE 2"/>
    <property type="match status" value="1"/>
</dbReference>
<dbReference type="PANTHER" id="PTHR12788:SF10">
    <property type="entry name" value="PROTEIN-TYROSINE SULFOTRANSFERASE"/>
    <property type="match status" value="1"/>
</dbReference>
<dbReference type="RefSeq" id="WP_115491391.1">
    <property type="nucleotide sequence ID" value="NZ_JACHWW010000001.1"/>
</dbReference>
<evidence type="ECO:0000313" key="3">
    <source>
        <dbReference type="Proteomes" id="UP000254101"/>
    </source>
</evidence>
<evidence type="ECO:0000256" key="1">
    <source>
        <dbReference type="ARBA" id="ARBA00022679"/>
    </source>
</evidence>
<comment type="caution">
    <text evidence="2">The sequence shown here is derived from an EMBL/GenBank/DDBJ whole genome shotgun (WGS) entry which is preliminary data.</text>
</comment>
<dbReference type="Gene3D" id="3.40.50.300">
    <property type="entry name" value="P-loop containing nucleotide triphosphate hydrolases"/>
    <property type="match status" value="1"/>
</dbReference>
<dbReference type="AlphaFoldDB" id="A0A395LK44"/>
<dbReference type="Pfam" id="PF13469">
    <property type="entry name" value="Sulfotransfer_3"/>
    <property type="match status" value="1"/>
</dbReference>
<gene>
    <name evidence="2" type="ORF">DL238_05785</name>
</gene>
<reference evidence="2 3" key="1">
    <citation type="submission" date="2018-07" db="EMBL/GenBank/DDBJ databases">
        <title>Erythrobacter nanhaiensis sp. nov., a novel member of the genus Erythrobacter isolated from the South China Sea.</title>
        <authorList>
            <person name="Chen X."/>
            <person name="Liu J."/>
        </authorList>
    </citation>
    <scope>NUCLEOTIDE SEQUENCE [LARGE SCALE GENOMIC DNA]</scope>
    <source>
        <strain evidence="2 3">S-5</strain>
    </source>
</reference>
<keyword evidence="1 2" id="KW-0808">Transferase</keyword>
<dbReference type="OrthoDB" id="9800698at2"/>
<dbReference type="InterPro" id="IPR011990">
    <property type="entry name" value="TPR-like_helical_dom_sf"/>
</dbReference>
<keyword evidence="3" id="KW-1185">Reference proteome</keyword>